<comment type="caution">
    <text evidence="6">The sequence shown here is derived from an EMBL/GenBank/DDBJ whole genome shotgun (WGS) entry which is preliminary data.</text>
</comment>
<reference evidence="6 7" key="1">
    <citation type="submission" date="2024-02" db="EMBL/GenBank/DDBJ databases">
        <title>Chromosome-scale genome assembly of the rough periwinkle Littorina saxatilis.</title>
        <authorList>
            <person name="De Jode A."/>
            <person name="Faria R."/>
            <person name="Formenti G."/>
            <person name="Sims Y."/>
            <person name="Smith T.P."/>
            <person name="Tracey A."/>
            <person name="Wood J.M.D."/>
            <person name="Zagrodzka Z.B."/>
            <person name="Johannesson K."/>
            <person name="Butlin R.K."/>
            <person name="Leder E.H."/>
        </authorList>
    </citation>
    <scope>NUCLEOTIDE SEQUENCE [LARGE SCALE GENOMIC DNA]</scope>
    <source>
        <strain evidence="6">Snail1</strain>
        <tissue evidence="6">Muscle</tissue>
    </source>
</reference>
<organism evidence="6 7">
    <name type="scientific">Littorina saxatilis</name>
    <dbReference type="NCBI Taxonomy" id="31220"/>
    <lineage>
        <taxon>Eukaryota</taxon>
        <taxon>Metazoa</taxon>
        <taxon>Spiralia</taxon>
        <taxon>Lophotrochozoa</taxon>
        <taxon>Mollusca</taxon>
        <taxon>Gastropoda</taxon>
        <taxon>Caenogastropoda</taxon>
        <taxon>Littorinimorpha</taxon>
        <taxon>Littorinoidea</taxon>
        <taxon>Littorinidae</taxon>
        <taxon>Littorina</taxon>
    </lineage>
</organism>
<dbReference type="PANTHER" id="PTHR44186:SF1">
    <property type="entry name" value="BARDET-BIEDL SYNDROME 4 PROTEIN"/>
    <property type="match status" value="1"/>
</dbReference>
<feature type="region of interest" description="Disordered" evidence="5">
    <location>
        <begin position="503"/>
        <end position="635"/>
    </location>
</feature>
<dbReference type="EMBL" id="JBAMIC010000001">
    <property type="protein sequence ID" value="KAK7114783.1"/>
    <property type="molecule type" value="Genomic_DNA"/>
</dbReference>
<sequence>MAEEEVNKEAAALTTHDRDHDLKIPSGEDSIPVVPSVPSAAAPGAIKPRPKKAPEIPLFERRNWLIHLHYVQREFDKCKSLIRELLSESGGMCEYAVYVQALILRQEGKIQESLELFQTCTLLSPQSAENLKQVARSLFLLARHKAAIDVYNEAAKLSERDWEISHNQGVCNMYLRDFEKAKQCLVQALEFRRHEVSYVMLGKIHLMEGDIKQAIEIYRAAVEYSPENPDLLTTLGLLYMQVGQFQKAFENLGNALTFDPTHTKAIMAAGSMMQNHNDFDVALTKYRIAAVNTPESPPLWNNIGMCFFGKKKYVAAISCLKRANYLAPFDWKILYNLGLVHLTMQQYASSFHFLSAAINLRPKMGPLYMLLGVALSRLEDPENAHQSYEQALKLDAKDPSIPLNYALFLHNIGDRKQAAKQFAQFDQRMKNAKQGQQNVDQELLEMASKLGPALQVGEGLVWKPPVTAEAQAAKPPETSVEVQRNMDNEISRGGAAYVTEDANAASNDNNNNDNINSARVNKPAGDGAPLSMGLDRNDFANLESESSADNPPGELPGPPPLGEEMYALPIKREGMGLGVGLPPLRSGLEGMGGKGGLPSLANLPPLPTEDPEDDEESDIEEEIESQSKRKPMPAV</sequence>
<dbReference type="AlphaFoldDB" id="A0AAN9GN83"/>
<protein>
    <recommendedName>
        <fullName evidence="8">Bardet-Biedl syndrome 4</fullName>
    </recommendedName>
</protein>
<gene>
    <name evidence="6" type="ORF">V1264_000785</name>
</gene>
<proteinExistence type="inferred from homology"/>
<dbReference type="GO" id="GO:0061512">
    <property type="term" value="P:protein localization to cilium"/>
    <property type="evidence" value="ECO:0007669"/>
    <property type="project" value="TreeGrafter"/>
</dbReference>
<dbReference type="GO" id="GO:0036064">
    <property type="term" value="C:ciliary basal body"/>
    <property type="evidence" value="ECO:0007669"/>
    <property type="project" value="TreeGrafter"/>
</dbReference>
<dbReference type="GO" id="GO:0060271">
    <property type="term" value="P:cilium assembly"/>
    <property type="evidence" value="ECO:0007669"/>
    <property type="project" value="TreeGrafter"/>
</dbReference>
<evidence type="ECO:0008006" key="8">
    <source>
        <dbReference type="Google" id="ProtNLM"/>
    </source>
</evidence>
<dbReference type="SUPFAM" id="SSF48452">
    <property type="entry name" value="TPR-like"/>
    <property type="match status" value="1"/>
</dbReference>
<dbReference type="InterPro" id="IPR019734">
    <property type="entry name" value="TPR_rpt"/>
</dbReference>
<feature type="region of interest" description="Disordered" evidence="5">
    <location>
        <begin position="1"/>
        <end position="49"/>
    </location>
</feature>
<feature type="compositionally biased region" description="Acidic residues" evidence="5">
    <location>
        <begin position="609"/>
        <end position="624"/>
    </location>
</feature>
<dbReference type="PROSITE" id="PS50293">
    <property type="entry name" value="TPR_REGION"/>
    <property type="match status" value="1"/>
</dbReference>
<keyword evidence="1" id="KW-0677">Repeat</keyword>
<dbReference type="FunFam" id="1.25.40.10:FF:000237">
    <property type="entry name" value="Bardet-Biedl syndrome 4 (Human)"/>
    <property type="match status" value="1"/>
</dbReference>
<feature type="repeat" description="TPR" evidence="4">
    <location>
        <begin position="229"/>
        <end position="262"/>
    </location>
</feature>
<evidence type="ECO:0000256" key="3">
    <source>
        <dbReference type="ARBA" id="ARBA00023778"/>
    </source>
</evidence>
<dbReference type="InterPro" id="IPR011990">
    <property type="entry name" value="TPR-like_helical_dom_sf"/>
</dbReference>
<name>A0AAN9GN83_9CAEN</name>
<evidence type="ECO:0000313" key="7">
    <source>
        <dbReference type="Proteomes" id="UP001374579"/>
    </source>
</evidence>
<feature type="repeat" description="TPR" evidence="4">
    <location>
        <begin position="365"/>
        <end position="398"/>
    </location>
</feature>
<keyword evidence="7" id="KW-1185">Reference proteome</keyword>
<dbReference type="Pfam" id="PF13414">
    <property type="entry name" value="TPR_11"/>
    <property type="match status" value="1"/>
</dbReference>
<dbReference type="Gene3D" id="1.25.40.10">
    <property type="entry name" value="Tetratricopeptide repeat domain"/>
    <property type="match status" value="3"/>
</dbReference>
<feature type="compositionally biased region" description="Low complexity" evidence="5">
    <location>
        <begin position="30"/>
        <end position="43"/>
    </location>
</feature>
<feature type="repeat" description="TPR" evidence="4">
    <location>
        <begin position="331"/>
        <end position="364"/>
    </location>
</feature>
<dbReference type="Proteomes" id="UP001374579">
    <property type="component" value="Unassembled WGS sequence"/>
</dbReference>
<evidence type="ECO:0000256" key="1">
    <source>
        <dbReference type="ARBA" id="ARBA00022737"/>
    </source>
</evidence>
<dbReference type="SMART" id="SM00028">
    <property type="entry name" value="TPR"/>
    <property type="match status" value="8"/>
</dbReference>
<evidence type="ECO:0000256" key="4">
    <source>
        <dbReference type="PROSITE-ProRule" id="PRU00339"/>
    </source>
</evidence>
<dbReference type="PANTHER" id="PTHR44186">
    <property type="match status" value="1"/>
</dbReference>
<dbReference type="PROSITE" id="PS50005">
    <property type="entry name" value="TPR"/>
    <property type="match status" value="4"/>
</dbReference>
<feature type="compositionally biased region" description="Low complexity" evidence="5">
    <location>
        <begin position="503"/>
        <end position="518"/>
    </location>
</feature>
<comment type="similarity">
    <text evidence="3">Belongs to the BBS4 family.</text>
</comment>
<accession>A0AAN9GN83</accession>
<evidence type="ECO:0000313" key="6">
    <source>
        <dbReference type="EMBL" id="KAK7114783.1"/>
    </source>
</evidence>
<feature type="repeat" description="TPR" evidence="4">
    <location>
        <begin position="195"/>
        <end position="228"/>
    </location>
</feature>
<dbReference type="Pfam" id="PF13181">
    <property type="entry name" value="TPR_8"/>
    <property type="match status" value="2"/>
</dbReference>
<evidence type="ECO:0000256" key="2">
    <source>
        <dbReference type="ARBA" id="ARBA00022803"/>
    </source>
</evidence>
<evidence type="ECO:0000256" key="5">
    <source>
        <dbReference type="SAM" id="MobiDB-lite"/>
    </source>
</evidence>
<keyword evidence="2 4" id="KW-0802">TPR repeat</keyword>
<dbReference type="Pfam" id="PF13432">
    <property type="entry name" value="TPR_16"/>
    <property type="match status" value="1"/>
</dbReference>